<sequence length="218" mass="22606">MRSRSTRRPARLFFRIAAGAAVGLAGVLLTATAASAHIHVDGTDATRGGEGVLTFRVPSESDTASTVGVQITFPTDTPIAGASTQPKPGWTATITTAKASTPIQTDDGPVDSYVTQVTWKADSAAAGIAPGEFDTFAVAVGPLRAVASVSFPALQTYSDGSQVNWNEQATGGVEPEHPAPTLTLAAQSDAPPRRRLQKLPRSTAARPHRRPRGPVSSV</sequence>
<feature type="chain" id="PRO_5039695013" description="YncI copper-binding domain-containing protein" evidence="2">
    <location>
        <begin position="37"/>
        <end position="218"/>
    </location>
</feature>
<comment type="caution">
    <text evidence="4">The sequence shown here is derived from an EMBL/GenBank/DDBJ whole genome shotgun (WGS) entry which is preliminary data.</text>
</comment>
<evidence type="ECO:0000313" key="4">
    <source>
        <dbReference type="EMBL" id="KJL38582.1"/>
    </source>
</evidence>
<dbReference type="PATRIC" id="fig|400772.4.peg.702"/>
<reference evidence="4 5" key="1">
    <citation type="submission" date="2015-02" db="EMBL/GenBank/DDBJ databases">
        <title>Draft genome sequences of ten Microbacterium spp. with emphasis on heavy metal contaminated environments.</title>
        <authorList>
            <person name="Corretto E."/>
        </authorList>
    </citation>
    <scope>NUCLEOTIDE SEQUENCE [LARGE SCALE GENOMIC DNA]</scope>
    <source>
        <strain evidence="4 5">DSM 18659</strain>
    </source>
</reference>
<dbReference type="STRING" id="400772.RR49_00669"/>
<evidence type="ECO:0000256" key="1">
    <source>
        <dbReference type="SAM" id="MobiDB-lite"/>
    </source>
</evidence>
<dbReference type="Gene3D" id="2.60.40.2230">
    <property type="entry name" value="Uncharacterised protein YcnI-like PF07987, DUF1775"/>
    <property type="match status" value="1"/>
</dbReference>
<dbReference type="Proteomes" id="UP000033451">
    <property type="component" value="Unassembled WGS sequence"/>
</dbReference>
<feature type="region of interest" description="Disordered" evidence="1">
    <location>
        <begin position="165"/>
        <end position="218"/>
    </location>
</feature>
<proteinExistence type="predicted"/>
<dbReference type="CDD" id="cd08545">
    <property type="entry name" value="YcnI_like"/>
    <property type="match status" value="1"/>
</dbReference>
<protein>
    <recommendedName>
        <fullName evidence="3">YncI copper-binding domain-containing protein</fullName>
    </recommendedName>
</protein>
<evidence type="ECO:0000259" key="3">
    <source>
        <dbReference type="Pfam" id="PF07987"/>
    </source>
</evidence>
<evidence type="ECO:0000313" key="5">
    <source>
        <dbReference type="Proteomes" id="UP000033451"/>
    </source>
</evidence>
<dbReference type="AlphaFoldDB" id="A0A0F0M208"/>
<dbReference type="InterPro" id="IPR038507">
    <property type="entry name" value="YcnI-like_sf"/>
</dbReference>
<organism evidence="4 5">
    <name type="scientific">Microbacterium ginsengisoli</name>
    <dbReference type="NCBI Taxonomy" id="400772"/>
    <lineage>
        <taxon>Bacteria</taxon>
        <taxon>Bacillati</taxon>
        <taxon>Actinomycetota</taxon>
        <taxon>Actinomycetes</taxon>
        <taxon>Micrococcales</taxon>
        <taxon>Microbacteriaceae</taxon>
        <taxon>Microbacterium</taxon>
    </lineage>
</organism>
<accession>A0A0F0M208</accession>
<feature type="domain" description="YncI copper-binding" evidence="3">
    <location>
        <begin position="37"/>
        <end position="184"/>
    </location>
</feature>
<dbReference type="RefSeq" id="WP_048809316.1">
    <property type="nucleotide sequence ID" value="NZ_JYIY01000061.1"/>
</dbReference>
<evidence type="ECO:0000256" key="2">
    <source>
        <dbReference type="SAM" id="SignalP"/>
    </source>
</evidence>
<feature type="signal peptide" evidence="2">
    <location>
        <begin position="1"/>
        <end position="36"/>
    </location>
</feature>
<dbReference type="InterPro" id="IPR012533">
    <property type="entry name" value="YcnI-copper_dom"/>
</dbReference>
<keyword evidence="5" id="KW-1185">Reference proteome</keyword>
<dbReference type="EMBL" id="JYIY01000061">
    <property type="protein sequence ID" value="KJL38582.1"/>
    <property type="molecule type" value="Genomic_DNA"/>
</dbReference>
<dbReference type="Pfam" id="PF07987">
    <property type="entry name" value="DUF1775"/>
    <property type="match status" value="1"/>
</dbReference>
<keyword evidence="2" id="KW-0732">Signal</keyword>
<name>A0A0F0M208_9MICO</name>
<gene>
    <name evidence="4" type="ORF">RR49_00669</name>
</gene>
<dbReference type="OrthoDB" id="9810871at2"/>